<evidence type="ECO:0000313" key="8">
    <source>
        <dbReference type="EMBL" id="MBB6217108.1"/>
    </source>
</evidence>
<organism evidence="8 9">
    <name type="scientific">Anaerosolibacter carboniphilus</name>
    <dbReference type="NCBI Taxonomy" id="1417629"/>
    <lineage>
        <taxon>Bacteria</taxon>
        <taxon>Bacillati</taxon>
        <taxon>Bacillota</taxon>
        <taxon>Clostridia</taxon>
        <taxon>Peptostreptococcales</taxon>
        <taxon>Thermotaleaceae</taxon>
        <taxon>Anaerosolibacter</taxon>
    </lineage>
</organism>
<feature type="transmembrane region" description="Helical" evidence="6">
    <location>
        <begin position="261"/>
        <end position="282"/>
    </location>
</feature>
<keyword evidence="5 6" id="KW-0472">Membrane</keyword>
<dbReference type="InterPro" id="IPR013525">
    <property type="entry name" value="ABC2_TM"/>
</dbReference>
<evidence type="ECO:0000313" key="9">
    <source>
        <dbReference type="Proteomes" id="UP000579281"/>
    </source>
</evidence>
<dbReference type="EMBL" id="JACHEN010000020">
    <property type="protein sequence ID" value="MBB6217108.1"/>
    <property type="molecule type" value="Genomic_DNA"/>
</dbReference>
<keyword evidence="4 6" id="KW-1133">Transmembrane helix</keyword>
<sequence>MYFLKTLKDEIKSTLKNRDIIILLVGAPILLTLIFGGVYSNSYVEDIPIAVLDEDNSSMSRMIIQQFDENERFYIQDYAGTREELKRLIEQRKVHMGLYIPIDFYKDVSSGNSKEILIIVDGTNMIIGNNAYAAAAGIIQTIAAGTQMKIISAKGMMPQVAENMALAFQFNDRTLYDPRMTYMNYLLLGFVAVFLQQIILSGLGISVLQDKEHLAQKHTILGILSKIIACGSIALLSTSAAVAIAAFVFKVTIRGSVGFSLLMCALFILAMSGPAIILATFADSKVKLGQIAFMLSLPTFVSCGYVWPIDQMPKILVNVIKSLWPLIYFARPFDEVLLKGLSVNAIKEPLIQMGIYTVFWLPIAIWILKRKHSALNANIEPSGISS</sequence>
<keyword evidence="3 6" id="KW-0812">Transmembrane</keyword>
<feature type="transmembrane region" description="Helical" evidence="6">
    <location>
        <begin position="220"/>
        <end position="249"/>
    </location>
</feature>
<feature type="transmembrane region" description="Helical" evidence="6">
    <location>
        <begin position="315"/>
        <end position="330"/>
    </location>
</feature>
<dbReference type="RefSeq" id="WP_184311622.1">
    <property type="nucleotide sequence ID" value="NZ_JACHEN010000020.1"/>
</dbReference>
<keyword evidence="9" id="KW-1185">Reference proteome</keyword>
<feature type="transmembrane region" description="Helical" evidence="6">
    <location>
        <begin position="288"/>
        <end position="308"/>
    </location>
</feature>
<dbReference type="PANTHER" id="PTHR30294:SF29">
    <property type="entry name" value="MULTIDRUG ABC TRANSPORTER PERMEASE YBHS-RELATED"/>
    <property type="match status" value="1"/>
</dbReference>
<protein>
    <submittedName>
        <fullName evidence="8">ABC-2 type transport system permease protein</fullName>
    </submittedName>
</protein>
<evidence type="ECO:0000259" key="7">
    <source>
        <dbReference type="Pfam" id="PF12698"/>
    </source>
</evidence>
<evidence type="ECO:0000256" key="4">
    <source>
        <dbReference type="ARBA" id="ARBA00022989"/>
    </source>
</evidence>
<evidence type="ECO:0000256" key="3">
    <source>
        <dbReference type="ARBA" id="ARBA00022692"/>
    </source>
</evidence>
<keyword evidence="2" id="KW-1003">Cell membrane</keyword>
<reference evidence="8 9" key="1">
    <citation type="submission" date="2020-08" db="EMBL/GenBank/DDBJ databases">
        <title>Genomic Encyclopedia of Type Strains, Phase IV (KMG-IV): sequencing the most valuable type-strain genomes for metagenomic binning, comparative biology and taxonomic classification.</title>
        <authorList>
            <person name="Goeker M."/>
        </authorList>
    </citation>
    <scope>NUCLEOTIDE SEQUENCE [LARGE SCALE GENOMIC DNA]</scope>
    <source>
        <strain evidence="8 9">DSM 103526</strain>
    </source>
</reference>
<dbReference type="PANTHER" id="PTHR30294">
    <property type="entry name" value="MEMBRANE COMPONENT OF ABC TRANSPORTER YHHJ-RELATED"/>
    <property type="match status" value="1"/>
</dbReference>
<comment type="caution">
    <text evidence="8">The sequence shown here is derived from an EMBL/GenBank/DDBJ whole genome shotgun (WGS) entry which is preliminary data.</text>
</comment>
<evidence type="ECO:0000256" key="6">
    <source>
        <dbReference type="SAM" id="Phobius"/>
    </source>
</evidence>
<gene>
    <name evidence="8" type="ORF">HNQ80_003214</name>
</gene>
<feature type="domain" description="ABC-2 type transporter transmembrane" evidence="7">
    <location>
        <begin position="20"/>
        <end position="366"/>
    </location>
</feature>
<name>A0A841KXV0_9FIRM</name>
<dbReference type="GO" id="GO:0005886">
    <property type="term" value="C:plasma membrane"/>
    <property type="evidence" value="ECO:0007669"/>
    <property type="project" value="UniProtKB-SubCell"/>
</dbReference>
<accession>A0A841KXV0</accession>
<dbReference type="InterPro" id="IPR051449">
    <property type="entry name" value="ABC-2_transporter_component"/>
</dbReference>
<dbReference type="Proteomes" id="UP000579281">
    <property type="component" value="Unassembled WGS sequence"/>
</dbReference>
<comment type="subcellular location">
    <subcellularLocation>
        <location evidence="1">Cell membrane</location>
        <topology evidence="1">Multi-pass membrane protein</topology>
    </subcellularLocation>
</comment>
<dbReference type="GO" id="GO:0140359">
    <property type="term" value="F:ABC-type transporter activity"/>
    <property type="evidence" value="ECO:0007669"/>
    <property type="project" value="InterPro"/>
</dbReference>
<feature type="transmembrane region" description="Helical" evidence="6">
    <location>
        <begin position="185"/>
        <end position="208"/>
    </location>
</feature>
<evidence type="ECO:0000256" key="1">
    <source>
        <dbReference type="ARBA" id="ARBA00004651"/>
    </source>
</evidence>
<evidence type="ECO:0000256" key="2">
    <source>
        <dbReference type="ARBA" id="ARBA00022475"/>
    </source>
</evidence>
<dbReference type="Pfam" id="PF12698">
    <property type="entry name" value="ABC2_membrane_3"/>
    <property type="match status" value="1"/>
</dbReference>
<feature type="transmembrane region" description="Helical" evidence="6">
    <location>
        <begin position="20"/>
        <end position="39"/>
    </location>
</feature>
<dbReference type="Gene3D" id="3.40.1710.10">
    <property type="entry name" value="abc type-2 transporter like domain"/>
    <property type="match status" value="1"/>
</dbReference>
<proteinExistence type="predicted"/>
<evidence type="ECO:0000256" key="5">
    <source>
        <dbReference type="ARBA" id="ARBA00023136"/>
    </source>
</evidence>
<dbReference type="AlphaFoldDB" id="A0A841KXV0"/>
<feature type="transmembrane region" description="Helical" evidence="6">
    <location>
        <begin position="350"/>
        <end position="368"/>
    </location>
</feature>